<dbReference type="PANTHER" id="PTHR12358:SF106">
    <property type="entry name" value="LIPID KINASE YEGS"/>
    <property type="match status" value="1"/>
</dbReference>
<evidence type="ECO:0000259" key="13">
    <source>
        <dbReference type="PROSITE" id="PS50146"/>
    </source>
</evidence>
<dbReference type="OrthoDB" id="142078at2"/>
<dbReference type="EMBL" id="LSDG01000036">
    <property type="protein sequence ID" value="KXB65971.1"/>
    <property type="molecule type" value="Genomic_DNA"/>
</dbReference>
<protein>
    <submittedName>
        <fullName evidence="14">Lipid kinase, YegS/Rv2252/BmrU family</fullName>
    </submittedName>
</protein>
<dbReference type="GO" id="GO:0046872">
    <property type="term" value="F:metal ion binding"/>
    <property type="evidence" value="ECO:0007669"/>
    <property type="project" value="UniProtKB-KW"/>
</dbReference>
<comment type="cofactor">
    <cofactor evidence="1">
        <name>Mg(2+)</name>
        <dbReference type="ChEBI" id="CHEBI:18420"/>
    </cofactor>
</comment>
<evidence type="ECO:0000256" key="1">
    <source>
        <dbReference type="ARBA" id="ARBA00001946"/>
    </source>
</evidence>
<keyword evidence="6" id="KW-0547">Nucleotide-binding</keyword>
<keyword evidence="11" id="KW-0594">Phospholipid biosynthesis</keyword>
<evidence type="ECO:0000256" key="2">
    <source>
        <dbReference type="ARBA" id="ARBA00005983"/>
    </source>
</evidence>
<dbReference type="NCBIfam" id="TIGR00147">
    <property type="entry name" value="YegS/Rv2252/BmrU family lipid kinase"/>
    <property type="match status" value="1"/>
</dbReference>
<dbReference type="InterPro" id="IPR016064">
    <property type="entry name" value="NAD/diacylglycerol_kinase_sf"/>
</dbReference>
<keyword evidence="5" id="KW-0479">Metal-binding</keyword>
<dbReference type="SUPFAM" id="SSF111331">
    <property type="entry name" value="NAD kinase/diacylglycerol kinase-like"/>
    <property type="match status" value="1"/>
</dbReference>
<reference evidence="15" key="1">
    <citation type="submission" date="2016-01" db="EMBL/GenBank/DDBJ databases">
        <authorList>
            <person name="Mitreva M."/>
            <person name="Pepin K.H."/>
            <person name="Mihindukulasuriya K.A."/>
            <person name="Fulton R."/>
            <person name="Fronick C."/>
            <person name="O'Laughlin M."/>
            <person name="Miner T."/>
            <person name="Herter B."/>
            <person name="Rosa B.A."/>
            <person name="Cordes M."/>
            <person name="Tomlinson C."/>
            <person name="Wollam A."/>
            <person name="Palsikar V.B."/>
            <person name="Mardis E.R."/>
            <person name="Wilson R.K."/>
        </authorList>
    </citation>
    <scope>NUCLEOTIDE SEQUENCE [LARGE SCALE GENOMIC DNA]</scope>
    <source>
        <strain evidence="15">DNF00729</strain>
    </source>
</reference>
<dbReference type="Proteomes" id="UP000070442">
    <property type="component" value="Unassembled WGS sequence"/>
</dbReference>
<dbReference type="Gene3D" id="3.40.50.10330">
    <property type="entry name" value="Probable inorganic polyphosphate/atp-NAD kinase, domain 1"/>
    <property type="match status" value="1"/>
</dbReference>
<dbReference type="GO" id="GO:0005886">
    <property type="term" value="C:plasma membrane"/>
    <property type="evidence" value="ECO:0007669"/>
    <property type="project" value="TreeGrafter"/>
</dbReference>
<keyword evidence="3" id="KW-0444">Lipid biosynthesis</keyword>
<sequence length="295" mass="32162">MKRIKIIANPSSGREEAMEVIKKLIVPFAAKGATVILEFTQKSGDAKRFAMEDDGEDCIISMGGDGTVNEVVSGLYAAKRKVPLGIYPAGTVNDFAESLGIPKDPYDFYAMVFYGKRRNVDIGLCGDRAFVNVCAAGLFTEIGYNVAGEAKSTMGRLAYYAEGLRAFRVTDLSKDSFKLTVETDEETFETQALIAMVSNSSSVGGFSKISPTADVEDGELELIVIEKMSLSKLLELFTSIGLGKHIDHDHFIYRKVKRVSLNADKEMHIDIDGEKGPLLPKTIQVVPGAIQIITK</sequence>
<keyword evidence="10" id="KW-0443">Lipid metabolism</keyword>
<evidence type="ECO:0000256" key="10">
    <source>
        <dbReference type="ARBA" id="ARBA00023098"/>
    </source>
</evidence>
<gene>
    <name evidence="14" type="ORF">HMPREF1863_01182</name>
</gene>
<name>A0A134AE65_9FIRM</name>
<dbReference type="InterPro" id="IPR017438">
    <property type="entry name" value="ATP-NAD_kinase_N"/>
</dbReference>
<evidence type="ECO:0000256" key="5">
    <source>
        <dbReference type="ARBA" id="ARBA00022723"/>
    </source>
</evidence>
<evidence type="ECO:0000256" key="12">
    <source>
        <dbReference type="ARBA" id="ARBA00023264"/>
    </source>
</evidence>
<evidence type="ECO:0000256" key="3">
    <source>
        <dbReference type="ARBA" id="ARBA00022516"/>
    </source>
</evidence>
<keyword evidence="12" id="KW-1208">Phospholipid metabolism</keyword>
<dbReference type="PATRIC" id="fig|755172.3.peg.1143"/>
<dbReference type="GO" id="GO:0005524">
    <property type="term" value="F:ATP binding"/>
    <property type="evidence" value="ECO:0007669"/>
    <property type="project" value="UniProtKB-KW"/>
</dbReference>
<dbReference type="Gene3D" id="2.60.200.40">
    <property type="match status" value="1"/>
</dbReference>
<proteinExistence type="inferred from homology"/>
<dbReference type="RefSeq" id="WP_068368265.1">
    <property type="nucleotide sequence ID" value="NZ_KQ960178.1"/>
</dbReference>
<evidence type="ECO:0000313" key="14">
    <source>
        <dbReference type="EMBL" id="KXB65971.1"/>
    </source>
</evidence>
<comment type="caution">
    <text evidence="14">The sequence shown here is derived from an EMBL/GenBank/DDBJ whole genome shotgun (WGS) entry which is preliminary data.</text>
</comment>
<keyword evidence="15" id="KW-1185">Reference proteome</keyword>
<dbReference type="Pfam" id="PF19279">
    <property type="entry name" value="YegS_C"/>
    <property type="match status" value="1"/>
</dbReference>
<feature type="domain" description="DAGKc" evidence="13">
    <location>
        <begin position="1"/>
        <end position="129"/>
    </location>
</feature>
<dbReference type="PROSITE" id="PS50146">
    <property type="entry name" value="DAGK"/>
    <property type="match status" value="1"/>
</dbReference>
<comment type="similarity">
    <text evidence="2">Belongs to the diacylglycerol/lipid kinase family.</text>
</comment>
<evidence type="ECO:0000313" key="15">
    <source>
        <dbReference type="Proteomes" id="UP000070442"/>
    </source>
</evidence>
<dbReference type="PANTHER" id="PTHR12358">
    <property type="entry name" value="SPHINGOSINE KINASE"/>
    <property type="match status" value="1"/>
</dbReference>
<dbReference type="InterPro" id="IPR050187">
    <property type="entry name" value="Lipid_Phosphate_FormReg"/>
</dbReference>
<accession>A0A134AE65</accession>
<evidence type="ECO:0000256" key="4">
    <source>
        <dbReference type="ARBA" id="ARBA00022679"/>
    </source>
</evidence>
<dbReference type="SMART" id="SM00046">
    <property type="entry name" value="DAGKc"/>
    <property type="match status" value="1"/>
</dbReference>
<dbReference type="GO" id="GO:0008654">
    <property type="term" value="P:phospholipid biosynthetic process"/>
    <property type="evidence" value="ECO:0007669"/>
    <property type="project" value="UniProtKB-KW"/>
</dbReference>
<evidence type="ECO:0000256" key="8">
    <source>
        <dbReference type="ARBA" id="ARBA00022840"/>
    </source>
</evidence>
<dbReference type="Pfam" id="PF00781">
    <property type="entry name" value="DAGK_cat"/>
    <property type="match status" value="1"/>
</dbReference>
<keyword evidence="8" id="KW-0067">ATP-binding</keyword>
<evidence type="ECO:0000256" key="9">
    <source>
        <dbReference type="ARBA" id="ARBA00022842"/>
    </source>
</evidence>
<keyword evidence="7 14" id="KW-0418">Kinase</keyword>
<organism evidence="14 15">
    <name type="scientific">Aedoeadaptatus coxii</name>
    <dbReference type="NCBI Taxonomy" id="755172"/>
    <lineage>
        <taxon>Bacteria</taxon>
        <taxon>Bacillati</taxon>
        <taxon>Bacillota</taxon>
        <taxon>Tissierellia</taxon>
        <taxon>Tissierellales</taxon>
        <taxon>Peptoniphilaceae</taxon>
        <taxon>Aedoeadaptatus</taxon>
    </lineage>
</organism>
<dbReference type="InterPro" id="IPR045540">
    <property type="entry name" value="YegS/DAGK_C"/>
</dbReference>
<dbReference type="InterPro" id="IPR001206">
    <property type="entry name" value="Diacylglycerol_kinase_cat_dom"/>
</dbReference>
<evidence type="ECO:0000256" key="7">
    <source>
        <dbReference type="ARBA" id="ARBA00022777"/>
    </source>
</evidence>
<evidence type="ECO:0000256" key="6">
    <source>
        <dbReference type="ARBA" id="ARBA00022741"/>
    </source>
</evidence>
<dbReference type="AlphaFoldDB" id="A0A134AE65"/>
<dbReference type="GO" id="GO:0004143">
    <property type="term" value="F:ATP-dependent diacylglycerol kinase activity"/>
    <property type="evidence" value="ECO:0007669"/>
    <property type="project" value="TreeGrafter"/>
</dbReference>
<keyword evidence="4" id="KW-0808">Transferase</keyword>
<dbReference type="STRING" id="755172.HMPREF1863_01182"/>
<keyword evidence="9" id="KW-0460">Magnesium</keyword>
<evidence type="ECO:0000256" key="11">
    <source>
        <dbReference type="ARBA" id="ARBA00023209"/>
    </source>
</evidence>
<dbReference type="InterPro" id="IPR005218">
    <property type="entry name" value="Diacylglycerol/lipid_kinase"/>
</dbReference>